<keyword evidence="4" id="KW-1185">Reference proteome</keyword>
<evidence type="ECO:0000259" key="2">
    <source>
        <dbReference type="Pfam" id="PF20249"/>
    </source>
</evidence>
<comment type="caution">
    <text evidence="3">The sequence shown here is derived from an EMBL/GenBank/DDBJ whole genome shotgun (WGS) entry which is preliminary data.</text>
</comment>
<evidence type="ECO:0000313" key="4">
    <source>
        <dbReference type="Proteomes" id="UP001380290"/>
    </source>
</evidence>
<dbReference type="RefSeq" id="WP_339599808.1">
    <property type="nucleotide sequence ID" value="NZ_JBBHLC010000045.1"/>
</dbReference>
<evidence type="ECO:0000313" key="3">
    <source>
        <dbReference type="EMBL" id="MEJ5864623.1"/>
    </source>
</evidence>
<accession>A0ABU8QVH2</accession>
<evidence type="ECO:0000256" key="1">
    <source>
        <dbReference type="SAM" id="Phobius"/>
    </source>
</evidence>
<dbReference type="EMBL" id="JBBHLC010000045">
    <property type="protein sequence ID" value="MEJ5864623.1"/>
    <property type="molecule type" value="Genomic_DNA"/>
</dbReference>
<dbReference type="Proteomes" id="UP001380290">
    <property type="component" value="Unassembled WGS sequence"/>
</dbReference>
<name>A0ABU8QVH2_9PSED</name>
<proteinExistence type="predicted"/>
<dbReference type="InterPro" id="IPR046864">
    <property type="entry name" value="VasX_N"/>
</dbReference>
<feature type="transmembrane region" description="Helical" evidence="1">
    <location>
        <begin position="823"/>
        <end position="845"/>
    </location>
</feature>
<organism evidence="3 4">
    <name type="scientific">Pseudomonas farsensis</name>
    <dbReference type="NCBI Taxonomy" id="2745492"/>
    <lineage>
        <taxon>Bacteria</taxon>
        <taxon>Pseudomonadati</taxon>
        <taxon>Pseudomonadota</taxon>
        <taxon>Gammaproteobacteria</taxon>
        <taxon>Pseudomonadales</taxon>
        <taxon>Pseudomonadaceae</taxon>
        <taxon>Pseudomonas</taxon>
    </lineage>
</organism>
<keyword evidence="1" id="KW-1133">Transmembrane helix</keyword>
<sequence length="885" mass="98660">MSTLLDLCKRINADYKPALSNSPVAACTRRFELLPLRFAAVGGDAAQRAQLPALPGGFAPYPDVARLSHSSYAIRPLREGFFYLLLKRRGESAYQWHSQYRVAANGSLRAISAEDPWQSLPSATLDELIKSFGWTITLHDLDDIEELRPLYSPTPLTPRMLDTYRLVDDEYRNSLPSIDVQQLIRPDAPPQPAVLPYKQLNCVADFAAQHDPQLQALLEQQPFNHGQVLSLQATQQAFAPLPEQDKPRGAGILIDDAIGITQELNAWRNAAVEEVRSRWLQRSVEPGVDNERRLLVAQSFLEIEKLYPQMRAEQIIKRDVMAERTRLQPIMPLEYYAFSEQARRAQEAHDEQIKPNIIQFERETRAKTQARVESGEFSKHFDEKYGHLVDRAAMRLQLDAFEQVMQSAQENAEARARDHLVWVTSERLLQALDRYDETDPEDGLAFAEQTGQCVIGMELSELGMQVLDGWWGSDPSQRDNLAMRGVAFNQQALREELAQLREAAKAVPPSSTSFDLPEALARQAHAAANAFARINTLYEQLPEQNRNGSIGLYAWYVLLGRQVLRTAAPNSVDRALHHGLRLTLFASVHESAVNVRLAQAANLGEAINPNRSGAQVSRYLDQAWAEGLMQSSQNEFFKVRIAGVICLIEGMLMTFKARQLPDSDTRLKTELLAAAMTTAAAGFELGASYVDLVVSRYGAGSVTGGGAAVVLGRLKLWGAALASTGGLIFAWWDLADAYKKHVEEPRGKAEGALARTQMLSVAYFSRAIAITTLSIADLGAAIAIARPLFEHLARTQQHRTLQLLAQAMSQLSRRLGTHAARLLLARIILGAFWIGLILTVLIIIFEDDALEKWCKRSSYRLDIKNKVFSAHEELAELYAALSEII</sequence>
<dbReference type="CDD" id="cd20707">
    <property type="entry name" value="MIX_III"/>
    <property type="match status" value="1"/>
</dbReference>
<keyword evidence="1" id="KW-0472">Membrane</keyword>
<dbReference type="Pfam" id="PF20249">
    <property type="entry name" value="VasX_N"/>
    <property type="match status" value="1"/>
</dbReference>
<dbReference type="NCBIfam" id="NF041559">
    <property type="entry name" value="BTH_I2691_fam"/>
    <property type="match status" value="1"/>
</dbReference>
<reference evidence="3 4" key="1">
    <citation type="submission" date="2024-02" db="EMBL/GenBank/DDBJ databases">
        <title>Identification of pathogenicity and growth-promoting function of Pseudomonas putida variant.</title>
        <authorList>
            <person name="Sun J."/>
        </authorList>
    </citation>
    <scope>NUCLEOTIDE SEQUENCE [LARGE SCALE GENOMIC DNA]</scope>
    <source>
        <strain evidence="3 4">A03</strain>
    </source>
</reference>
<protein>
    <submittedName>
        <fullName evidence="3">T6SS effector BTH_I2691 family protein</fullName>
    </submittedName>
</protein>
<feature type="domain" description="Toxin VasX N-terminal region" evidence="2">
    <location>
        <begin position="26"/>
        <end position="181"/>
    </location>
</feature>
<gene>
    <name evidence="3" type="ORF">V7S98_15465</name>
</gene>
<keyword evidence="1" id="KW-0812">Transmembrane</keyword>
<feature type="transmembrane region" description="Helical" evidence="1">
    <location>
        <begin position="763"/>
        <end position="789"/>
    </location>
</feature>
<dbReference type="InterPro" id="IPR048126">
    <property type="entry name" value="Toxin_VasX"/>
</dbReference>